<protein>
    <submittedName>
        <fullName evidence="1">Uncharacterized protein</fullName>
    </submittedName>
</protein>
<accession>D1PCY8</accession>
<dbReference type="HOGENOM" id="CLU_2918816_0_0_10"/>
<evidence type="ECO:0000313" key="1">
    <source>
        <dbReference type="EMBL" id="EFB35406.1"/>
    </source>
</evidence>
<dbReference type="EMBL" id="ACBX02000015">
    <property type="protein sequence ID" value="EFB35406.1"/>
    <property type="molecule type" value="Genomic_DNA"/>
</dbReference>
<proteinExistence type="predicted"/>
<name>D1PCY8_9BACT</name>
<sequence length="61" mass="7085">MAPMLITSANANIAFFISLFFIVLPCYLKNFCFLDASLRDLVAKKRKISYFCKQIKEKETE</sequence>
<dbReference type="Proteomes" id="UP000004477">
    <property type="component" value="Unassembled WGS sequence"/>
</dbReference>
<comment type="caution">
    <text evidence="1">The sequence shown here is derived from an EMBL/GenBank/DDBJ whole genome shotgun (WGS) entry which is preliminary data.</text>
</comment>
<evidence type="ECO:0000313" key="2">
    <source>
        <dbReference type="Proteomes" id="UP000004477"/>
    </source>
</evidence>
<dbReference type="AlphaFoldDB" id="D1PCY8"/>
<reference evidence="1" key="1">
    <citation type="submission" date="2009-11" db="EMBL/GenBank/DDBJ databases">
        <authorList>
            <person name="Weinstock G."/>
            <person name="Sodergren E."/>
            <person name="Clifton S."/>
            <person name="Fulton L."/>
            <person name="Fulton B."/>
            <person name="Courtney L."/>
            <person name="Fronick C."/>
            <person name="Harrison M."/>
            <person name="Strong C."/>
            <person name="Farmer C."/>
            <person name="Delahaunty K."/>
            <person name="Markovic C."/>
            <person name="Hall O."/>
            <person name="Minx P."/>
            <person name="Tomlinson C."/>
            <person name="Mitreva M."/>
            <person name="Nelson J."/>
            <person name="Hou S."/>
            <person name="Wollam A."/>
            <person name="Pepin K.H."/>
            <person name="Johnson M."/>
            <person name="Bhonagiri V."/>
            <person name="Nash W.E."/>
            <person name="Warren W."/>
            <person name="Chinwalla A."/>
            <person name="Mardis E.R."/>
            <person name="Wilson R.K."/>
        </authorList>
    </citation>
    <scope>NUCLEOTIDE SEQUENCE [LARGE SCALE GENOMIC DNA]</scope>
    <source>
        <strain evidence="1">DSM 18205</strain>
    </source>
</reference>
<gene>
    <name evidence="1" type="ORF">PREVCOP_05072</name>
</gene>
<organism evidence="1 2">
    <name type="scientific">Segatella copri DSM 18205</name>
    <dbReference type="NCBI Taxonomy" id="537011"/>
    <lineage>
        <taxon>Bacteria</taxon>
        <taxon>Pseudomonadati</taxon>
        <taxon>Bacteroidota</taxon>
        <taxon>Bacteroidia</taxon>
        <taxon>Bacteroidales</taxon>
        <taxon>Prevotellaceae</taxon>
        <taxon>Segatella</taxon>
    </lineage>
</organism>
<keyword evidence="2" id="KW-1185">Reference proteome</keyword>
<dbReference type="PaxDb" id="537011-PREVCOP_05072"/>